<evidence type="ECO:0000313" key="1">
    <source>
        <dbReference type="EMBL" id="RAN34123.1"/>
    </source>
</evidence>
<sequence>MLIRNFEPGDAPALAALFHASVHEAGTRDYSSEQVAAWSASEPYAARYLRQAEGRTFLVAVDDSGIIVG</sequence>
<gene>
    <name evidence="1" type="ORF">HY3_11195</name>
</gene>
<dbReference type="SUPFAM" id="SSF55729">
    <property type="entry name" value="Acyl-CoA N-acyltransferases (Nat)"/>
    <property type="match status" value="1"/>
</dbReference>
<evidence type="ECO:0008006" key="3">
    <source>
        <dbReference type="Google" id="ProtNLM"/>
    </source>
</evidence>
<dbReference type="InterPro" id="IPR016181">
    <property type="entry name" value="Acyl_CoA_acyltransferase"/>
</dbReference>
<dbReference type="Proteomes" id="UP000249123">
    <property type="component" value="Unassembled WGS sequence"/>
</dbReference>
<accession>A0A062TZT2</accession>
<name>A0A062TZT2_9PROT</name>
<dbReference type="AlphaFoldDB" id="A0A062TZT2"/>
<protein>
    <recommendedName>
        <fullName evidence="3">N-acetyltransferase domain-containing protein</fullName>
    </recommendedName>
</protein>
<dbReference type="Gene3D" id="3.40.630.30">
    <property type="match status" value="1"/>
</dbReference>
<dbReference type="EMBL" id="AWFB01000013">
    <property type="protein sequence ID" value="RAN34123.1"/>
    <property type="molecule type" value="Genomic_DNA"/>
</dbReference>
<dbReference type="STRING" id="1280941.HY2_11045"/>
<proteinExistence type="predicted"/>
<keyword evidence="2" id="KW-1185">Reference proteome</keyword>
<dbReference type="RefSeq" id="WP_206740997.1">
    <property type="nucleotide sequence ID" value="NZ_AWFA01000013.1"/>
</dbReference>
<evidence type="ECO:0000313" key="2">
    <source>
        <dbReference type="Proteomes" id="UP000249123"/>
    </source>
</evidence>
<comment type="caution">
    <text evidence="1">The sequence shown here is derived from an EMBL/GenBank/DDBJ whole genome shotgun (WGS) entry which is preliminary data.</text>
</comment>
<organism evidence="1 2">
    <name type="scientific">Hyphomonas pacifica</name>
    <dbReference type="NCBI Taxonomy" id="1280941"/>
    <lineage>
        <taxon>Bacteria</taxon>
        <taxon>Pseudomonadati</taxon>
        <taxon>Pseudomonadota</taxon>
        <taxon>Alphaproteobacteria</taxon>
        <taxon>Hyphomonadales</taxon>
        <taxon>Hyphomonadaceae</taxon>
        <taxon>Hyphomonas</taxon>
    </lineage>
</organism>
<accession>A0A328JV51</accession>
<reference evidence="1 2" key="1">
    <citation type="submission" date="2013-04" db="EMBL/GenBank/DDBJ databases">
        <title>Hyphomonas sp. T24B3 Genome Sequencing.</title>
        <authorList>
            <person name="Lai Q."/>
            <person name="Shao Z."/>
        </authorList>
    </citation>
    <scope>NUCLEOTIDE SEQUENCE [LARGE SCALE GENOMIC DNA]</scope>
    <source>
        <strain evidence="1 2">T24B3</strain>
    </source>
</reference>